<evidence type="ECO:0000256" key="2">
    <source>
        <dbReference type="ARBA" id="ARBA00022723"/>
    </source>
</evidence>
<protein>
    <recommendedName>
        <fullName evidence="5">Peptidase M10 metallopeptidase domain-containing protein</fullName>
    </recommendedName>
</protein>
<accession>A0A2N9J7V2</accession>
<keyword evidence="1" id="KW-0645">Protease</keyword>
<dbReference type="GO" id="GO:0004222">
    <property type="term" value="F:metalloendopeptidase activity"/>
    <property type="evidence" value="ECO:0007669"/>
    <property type="project" value="InterPro"/>
</dbReference>
<evidence type="ECO:0000256" key="4">
    <source>
        <dbReference type="ARBA" id="ARBA00022833"/>
    </source>
</evidence>
<dbReference type="InterPro" id="IPR024079">
    <property type="entry name" value="MetalloPept_cat_dom_sf"/>
</dbReference>
<dbReference type="PANTHER" id="PTHR10201:SF272">
    <property type="entry name" value="METALLOENDOPROTEINASE 5-MMP"/>
    <property type="match status" value="1"/>
</dbReference>
<keyword evidence="3" id="KW-0378">Hydrolase</keyword>
<dbReference type="GO" id="GO:0030574">
    <property type="term" value="P:collagen catabolic process"/>
    <property type="evidence" value="ECO:0007669"/>
    <property type="project" value="TreeGrafter"/>
</dbReference>
<dbReference type="GO" id="GO:0006508">
    <property type="term" value="P:proteolysis"/>
    <property type="evidence" value="ECO:0007669"/>
    <property type="project" value="UniProtKB-KW"/>
</dbReference>
<evidence type="ECO:0000259" key="5">
    <source>
        <dbReference type="Pfam" id="PF00413"/>
    </source>
</evidence>
<dbReference type="EMBL" id="OIVN01006404">
    <property type="protein sequence ID" value="SPD32441.1"/>
    <property type="molecule type" value="Genomic_DNA"/>
</dbReference>
<gene>
    <name evidence="6" type="ORF">FSB_LOCUS60323</name>
</gene>
<sequence>MTPLKFTVSNSFYKPNIKIGFFSSDHGDRELFDGVLGTLAHVFSPPNGQFHLDAAETWVVSGDVLRNFLLTKKVIEKKVLINFLVVQSKCLVKETRWKKGEREREERDW</sequence>
<dbReference type="PANTHER" id="PTHR10201">
    <property type="entry name" value="MATRIX METALLOPROTEINASE"/>
    <property type="match status" value="1"/>
</dbReference>
<evidence type="ECO:0000256" key="1">
    <source>
        <dbReference type="ARBA" id="ARBA00022670"/>
    </source>
</evidence>
<dbReference type="GO" id="GO:0031012">
    <property type="term" value="C:extracellular matrix"/>
    <property type="evidence" value="ECO:0007669"/>
    <property type="project" value="InterPro"/>
</dbReference>
<dbReference type="Pfam" id="PF00413">
    <property type="entry name" value="Peptidase_M10"/>
    <property type="match status" value="1"/>
</dbReference>
<dbReference type="Gene3D" id="3.40.390.10">
    <property type="entry name" value="Collagenase (Catalytic Domain)"/>
    <property type="match status" value="1"/>
</dbReference>
<dbReference type="GO" id="GO:0008270">
    <property type="term" value="F:zinc ion binding"/>
    <property type="evidence" value="ECO:0007669"/>
    <property type="project" value="InterPro"/>
</dbReference>
<dbReference type="GO" id="GO:0030198">
    <property type="term" value="P:extracellular matrix organization"/>
    <property type="evidence" value="ECO:0007669"/>
    <property type="project" value="TreeGrafter"/>
</dbReference>
<dbReference type="InterPro" id="IPR001818">
    <property type="entry name" value="Pept_M10_metallopeptidase"/>
</dbReference>
<keyword evidence="2" id="KW-0479">Metal-binding</keyword>
<dbReference type="SUPFAM" id="SSF55486">
    <property type="entry name" value="Metalloproteases ('zincins'), catalytic domain"/>
    <property type="match status" value="1"/>
</dbReference>
<reference evidence="6" key="1">
    <citation type="submission" date="2018-02" db="EMBL/GenBank/DDBJ databases">
        <authorList>
            <person name="Cohen D.B."/>
            <person name="Kent A.D."/>
        </authorList>
    </citation>
    <scope>NUCLEOTIDE SEQUENCE</scope>
</reference>
<name>A0A2N9J7V2_FAGSY</name>
<feature type="domain" description="Peptidase M10 metallopeptidase" evidence="5">
    <location>
        <begin position="2"/>
        <end position="63"/>
    </location>
</feature>
<evidence type="ECO:0000256" key="3">
    <source>
        <dbReference type="ARBA" id="ARBA00022801"/>
    </source>
</evidence>
<organism evidence="6">
    <name type="scientific">Fagus sylvatica</name>
    <name type="common">Beechnut</name>
    <dbReference type="NCBI Taxonomy" id="28930"/>
    <lineage>
        <taxon>Eukaryota</taxon>
        <taxon>Viridiplantae</taxon>
        <taxon>Streptophyta</taxon>
        <taxon>Embryophyta</taxon>
        <taxon>Tracheophyta</taxon>
        <taxon>Spermatophyta</taxon>
        <taxon>Magnoliopsida</taxon>
        <taxon>eudicotyledons</taxon>
        <taxon>Gunneridae</taxon>
        <taxon>Pentapetalae</taxon>
        <taxon>rosids</taxon>
        <taxon>fabids</taxon>
        <taxon>Fagales</taxon>
        <taxon>Fagaceae</taxon>
        <taxon>Fagus</taxon>
    </lineage>
</organism>
<dbReference type="AlphaFoldDB" id="A0A2N9J7V2"/>
<evidence type="ECO:0000313" key="6">
    <source>
        <dbReference type="EMBL" id="SPD32441.1"/>
    </source>
</evidence>
<proteinExistence type="predicted"/>
<keyword evidence="4" id="KW-0862">Zinc</keyword>